<organism evidence="6 7">
    <name type="scientific">Alkalicella caledoniensis</name>
    <dbReference type="NCBI Taxonomy" id="2731377"/>
    <lineage>
        <taxon>Bacteria</taxon>
        <taxon>Bacillati</taxon>
        <taxon>Bacillota</taxon>
        <taxon>Clostridia</taxon>
        <taxon>Eubacteriales</taxon>
        <taxon>Proteinivoracaceae</taxon>
        <taxon>Alkalicella</taxon>
    </lineage>
</organism>
<keyword evidence="4 6" id="KW-0067">ATP-binding</keyword>
<keyword evidence="2" id="KW-0813">Transport</keyword>
<keyword evidence="7" id="KW-1185">Reference proteome</keyword>
<dbReference type="AlphaFoldDB" id="A0A7G9WBB6"/>
<reference evidence="6 7" key="1">
    <citation type="submission" date="2020-07" db="EMBL/GenBank/DDBJ databases">
        <title>Alkalicella. sp. LB2 genome.</title>
        <authorList>
            <person name="Postec A."/>
            <person name="Quemeneur M."/>
        </authorList>
    </citation>
    <scope>NUCLEOTIDE SEQUENCE [LARGE SCALE GENOMIC DNA]</scope>
    <source>
        <strain evidence="6 7">LB2</strain>
    </source>
</reference>
<dbReference type="GO" id="GO:0005524">
    <property type="term" value="F:ATP binding"/>
    <property type="evidence" value="ECO:0007669"/>
    <property type="project" value="UniProtKB-KW"/>
</dbReference>
<evidence type="ECO:0000313" key="6">
    <source>
        <dbReference type="EMBL" id="QNO15978.1"/>
    </source>
</evidence>
<dbReference type="PANTHER" id="PTHR43335:SF4">
    <property type="entry name" value="ABC TRANSPORTER, ATP-BINDING PROTEIN"/>
    <property type="match status" value="1"/>
</dbReference>
<evidence type="ECO:0000256" key="3">
    <source>
        <dbReference type="ARBA" id="ARBA00022741"/>
    </source>
</evidence>
<dbReference type="InterPro" id="IPR003439">
    <property type="entry name" value="ABC_transporter-like_ATP-bd"/>
</dbReference>
<proteinExistence type="inferred from homology"/>
<evidence type="ECO:0000256" key="1">
    <source>
        <dbReference type="ARBA" id="ARBA00005417"/>
    </source>
</evidence>
<dbReference type="Gene3D" id="3.40.50.300">
    <property type="entry name" value="P-loop containing nucleotide triphosphate hydrolases"/>
    <property type="match status" value="1"/>
</dbReference>
<dbReference type="Proteomes" id="UP000516160">
    <property type="component" value="Chromosome"/>
</dbReference>
<dbReference type="PANTHER" id="PTHR43335">
    <property type="entry name" value="ABC TRANSPORTER, ATP-BINDING PROTEIN"/>
    <property type="match status" value="1"/>
</dbReference>
<evidence type="ECO:0000256" key="4">
    <source>
        <dbReference type="ARBA" id="ARBA00022840"/>
    </source>
</evidence>
<dbReference type="InterPro" id="IPR027417">
    <property type="entry name" value="P-loop_NTPase"/>
</dbReference>
<dbReference type="GO" id="GO:0016887">
    <property type="term" value="F:ATP hydrolysis activity"/>
    <property type="evidence" value="ECO:0007669"/>
    <property type="project" value="InterPro"/>
</dbReference>
<protein>
    <submittedName>
        <fullName evidence="6">ABC transporter ATP-binding protein</fullName>
    </submittedName>
</protein>
<dbReference type="PROSITE" id="PS00211">
    <property type="entry name" value="ABC_TRANSPORTER_1"/>
    <property type="match status" value="1"/>
</dbReference>
<dbReference type="PROSITE" id="PS50893">
    <property type="entry name" value="ABC_TRANSPORTER_2"/>
    <property type="match status" value="1"/>
</dbReference>
<dbReference type="InterPro" id="IPR017871">
    <property type="entry name" value="ABC_transporter-like_CS"/>
</dbReference>
<gene>
    <name evidence="6" type="ORF">HYG86_14980</name>
</gene>
<accession>A0A7G9WBB6</accession>
<dbReference type="EMBL" id="CP058559">
    <property type="protein sequence ID" value="QNO15978.1"/>
    <property type="molecule type" value="Genomic_DNA"/>
</dbReference>
<sequence>MNEVVLALNGVSKKIKKKTIVQDISFSVSKGEVFGFLGPNGAGKTTTIRMIVGLIRPTTGDIRICGNNLTKDFTKAMSHVGCIVENPELYGFMTGMDNLKHFGVMKGHIPHSRYLEVIDLVGLGNRINHKVNTYSLGMKQRLGLAQALLAKPQLLILDEPTNGLDPAGINEFRELIKNLAHEEGMAVFVSSHLLGEVQLMCDRVAIISQGKIVRTDNIEALVAEEEKIIWQVRDMQKGKEIIEGLTGVPIEIVNNGLVGYVNEELIEEINAALFEAGVGVQTIEKKQKSLEDLFLELTRGDQIV</sequence>
<dbReference type="Pfam" id="PF00005">
    <property type="entry name" value="ABC_tran"/>
    <property type="match status" value="1"/>
</dbReference>
<dbReference type="RefSeq" id="WP_213166377.1">
    <property type="nucleotide sequence ID" value="NZ_CP058559.1"/>
</dbReference>
<dbReference type="InterPro" id="IPR003593">
    <property type="entry name" value="AAA+_ATPase"/>
</dbReference>
<name>A0A7G9WBB6_ALKCA</name>
<dbReference type="SMART" id="SM00382">
    <property type="entry name" value="AAA"/>
    <property type="match status" value="1"/>
</dbReference>
<dbReference type="SUPFAM" id="SSF52540">
    <property type="entry name" value="P-loop containing nucleoside triphosphate hydrolases"/>
    <property type="match status" value="1"/>
</dbReference>
<keyword evidence="3" id="KW-0547">Nucleotide-binding</keyword>
<evidence type="ECO:0000259" key="5">
    <source>
        <dbReference type="PROSITE" id="PS50893"/>
    </source>
</evidence>
<feature type="domain" description="ABC transporter" evidence="5">
    <location>
        <begin position="6"/>
        <end position="234"/>
    </location>
</feature>
<evidence type="ECO:0000313" key="7">
    <source>
        <dbReference type="Proteomes" id="UP000516160"/>
    </source>
</evidence>
<dbReference type="KEGG" id="acae:HYG86_14980"/>
<evidence type="ECO:0000256" key="2">
    <source>
        <dbReference type="ARBA" id="ARBA00022448"/>
    </source>
</evidence>
<comment type="similarity">
    <text evidence="1">Belongs to the ABC transporter superfamily.</text>
</comment>